<reference evidence="9" key="2">
    <citation type="submission" date="2010-05" db="EMBL/GenBank/DDBJ databases">
        <title>The Genome Sequence of Magnaporthe poae strain ATCC 64411.</title>
        <authorList>
            <consortium name="The Broad Institute Genome Sequencing Platform"/>
            <consortium name="Broad Institute Genome Sequencing Center for Infectious Disease"/>
            <person name="Ma L.-J."/>
            <person name="Dead R."/>
            <person name="Young S."/>
            <person name="Zeng Q."/>
            <person name="Koehrsen M."/>
            <person name="Alvarado L."/>
            <person name="Berlin A."/>
            <person name="Chapman S.B."/>
            <person name="Chen Z."/>
            <person name="Freedman E."/>
            <person name="Gellesch M."/>
            <person name="Goldberg J."/>
            <person name="Griggs A."/>
            <person name="Gujja S."/>
            <person name="Heilman E.R."/>
            <person name="Heiman D."/>
            <person name="Hepburn T."/>
            <person name="Howarth C."/>
            <person name="Jen D."/>
            <person name="Larson L."/>
            <person name="Mehta T."/>
            <person name="Neiman D."/>
            <person name="Pearson M."/>
            <person name="Roberts A."/>
            <person name="Saif S."/>
            <person name="Shea T."/>
            <person name="Shenoy N."/>
            <person name="Sisk P."/>
            <person name="Stolte C."/>
            <person name="Sykes S."/>
            <person name="Walk T."/>
            <person name="White J."/>
            <person name="Yandava C."/>
            <person name="Haas B."/>
            <person name="Nusbaum C."/>
            <person name="Birren B."/>
        </authorList>
    </citation>
    <scope>NUCLEOTIDE SEQUENCE</scope>
    <source>
        <strain evidence="9">ATCC 64411</strain>
    </source>
</reference>
<protein>
    <recommendedName>
        <fullName evidence="8">Zn(2)-C6 fungal-type domain-containing protein</fullName>
    </recommendedName>
</protein>
<evidence type="ECO:0000256" key="7">
    <source>
        <dbReference type="SAM" id="MobiDB-lite"/>
    </source>
</evidence>
<dbReference type="InterPro" id="IPR001138">
    <property type="entry name" value="Zn2Cys6_DnaBD"/>
</dbReference>
<keyword evidence="5" id="KW-0804">Transcription</keyword>
<feature type="compositionally biased region" description="Polar residues" evidence="7">
    <location>
        <begin position="15"/>
        <end position="24"/>
    </location>
</feature>
<name>A0A0C4DMJ0_MAGP6</name>
<evidence type="ECO:0000256" key="5">
    <source>
        <dbReference type="ARBA" id="ARBA00023163"/>
    </source>
</evidence>
<dbReference type="AlphaFoldDB" id="A0A0C4DMJ0"/>
<dbReference type="STRING" id="644358.A0A0C4DMJ0"/>
<dbReference type="SMART" id="SM00066">
    <property type="entry name" value="GAL4"/>
    <property type="match status" value="1"/>
</dbReference>
<feature type="region of interest" description="Disordered" evidence="7">
    <location>
        <begin position="718"/>
        <end position="743"/>
    </location>
</feature>
<sequence length="743" mass="82330">MSDYYHQFLSSMSGAGQLPISSPDTHPPQMHQTPPAEMGGLVGMPGSYQSLGYFTGFPEPIMFNSQAKAPRRRKSTPGGDHVKHRRTRSGCYTCRSRRVKCDETHPMCERCRKGKRDCVYPPDAQGAKTIGTTSKDTDTDQQPTSPTSSRDDEDEDDGDTDSRLDTILDEEEPGPGAVEVQPFRAPSMPRRPRTASTLNLQRLAATSGRQSSETPSLEGTRASSPSTSIGTAGSAAPTAYQFQELPGVQRPEWAHLPHDVRFYLAYFAENITHYHYGMVTDSDDFFQTTLLKIAVKNESLLYALVGFSAYHFTLKNPTGRIQDFLQYYNKSVTLLLNFLKRKEKHNTGTLLTILQLATIEEYLGDWLNLMGHQRAAYEVITLLYTPETGVETATGRMMLTWYIRFDVFLGLMGGFATTMPCPWFLALVEYFQSQSIREPTRLACKLDEYAARLRFVARQMTVLLGKRSASEVSDEGFAEEHARLSRSLEALKESWELTLSDPAYLVRDLRASSEADPVVVDVSAADVLYEGPLFPGTLLTCEWHTIAIIQTCQAIARGTHAPPPGGGGDGDGDEDDRNDGDDRSTTLAIHADAISRIVEAMELWPSRPKGSLIMTQACLAVAAPFLPQDERQQQWIRRKFASFESVGYIFPLSTRMRMAELFNDGACIRWWLPNDEGFSRILQAIRAFADERNASIDTAQRNNLPNIQDLLTKLRIGGCPARPPPTPGPGAAGGLGKGKGPGR</sequence>
<dbReference type="OrthoDB" id="5278208at2759"/>
<dbReference type="EnsemblFungi" id="MAPG_00999T0">
    <property type="protein sequence ID" value="MAPG_00999T0"/>
    <property type="gene ID" value="MAPG_00999"/>
</dbReference>
<dbReference type="SUPFAM" id="SSF57701">
    <property type="entry name" value="Zn2/Cys6 DNA-binding domain"/>
    <property type="match status" value="1"/>
</dbReference>
<dbReference type="Proteomes" id="UP000011715">
    <property type="component" value="Unassembled WGS sequence"/>
</dbReference>
<evidence type="ECO:0000256" key="6">
    <source>
        <dbReference type="ARBA" id="ARBA00023242"/>
    </source>
</evidence>
<dbReference type="GO" id="GO:0008270">
    <property type="term" value="F:zinc ion binding"/>
    <property type="evidence" value="ECO:0007669"/>
    <property type="project" value="InterPro"/>
</dbReference>
<feature type="region of interest" description="Disordered" evidence="7">
    <location>
        <begin position="127"/>
        <end position="234"/>
    </location>
</feature>
<dbReference type="Pfam" id="PF11951">
    <property type="entry name" value="Fungal_trans_2"/>
    <property type="match status" value="1"/>
</dbReference>
<reference evidence="10" key="5">
    <citation type="submission" date="2015-06" db="UniProtKB">
        <authorList>
            <consortium name="EnsemblFungi"/>
        </authorList>
    </citation>
    <scope>IDENTIFICATION</scope>
    <source>
        <strain evidence="10">ATCC 64411</strain>
    </source>
</reference>
<feature type="compositionally biased region" description="Polar residues" evidence="7">
    <location>
        <begin position="207"/>
        <end position="231"/>
    </location>
</feature>
<comment type="subcellular location">
    <subcellularLocation>
        <location evidence="1">Nucleus</location>
    </subcellularLocation>
</comment>
<dbReference type="EMBL" id="ADBL01000235">
    <property type="status" value="NOT_ANNOTATED_CDS"/>
    <property type="molecule type" value="Genomic_DNA"/>
</dbReference>
<dbReference type="Pfam" id="PF00172">
    <property type="entry name" value="Zn_clus"/>
    <property type="match status" value="1"/>
</dbReference>
<dbReference type="PANTHER" id="PTHR37534:SF10">
    <property type="entry name" value="ZN(II)2CYS6 TRANSCRIPTION FACTOR (EUROFUNG)"/>
    <property type="match status" value="1"/>
</dbReference>
<dbReference type="EMBL" id="GL876966">
    <property type="protein sequence ID" value="KLU81919.1"/>
    <property type="molecule type" value="Genomic_DNA"/>
</dbReference>
<dbReference type="InterPro" id="IPR036864">
    <property type="entry name" value="Zn2-C6_fun-type_DNA-bd_sf"/>
</dbReference>
<dbReference type="PROSITE" id="PS00463">
    <property type="entry name" value="ZN2_CY6_FUNGAL_1"/>
    <property type="match status" value="1"/>
</dbReference>
<keyword evidence="11" id="KW-1185">Reference proteome</keyword>
<dbReference type="CDD" id="cd00067">
    <property type="entry name" value="GAL4"/>
    <property type="match status" value="1"/>
</dbReference>
<accession>A0A0C4DMJ0</accession>
<reference evidence="10" key="4">
    <citation type="journal article" date="2015" name="G3 (Bethesda)">
        <title>Genome sequences of three phytopathogenic species of the Magnaporthaceae family of fungi.</title>
        <authorList>
            <person name="Okagaki L.H."/>
            <person name="Nunes C.C."/>
            <person name="Sailsbery J."/>
            <person name="Clay B."/>
            <person name="Brown D."/>
            <person name="John T."/>
            <person name="Oh Y."/>
            <person name="Young N."/>
            <person name="Fitzgerald M."/>
            <person name="Haas B.J."/>
            <person name="Zeng Q."/>
            <person name="Young S."/>
            <person name="Adiconis X."/>
            <person name="Fan L."/>
            <person name="Levin J.Z."/>
            <person name="Mitchell T.K."/>
            <person name="Okubara P.A."/>
            <person name="Farman M.L."/>
            <person name="Kohn L.M."/>
            <person name="Birren B."/>
            <person name="Ma L.-J."/>
            <person name="Dean R.A."/>
        </authorList>
    </citation>
    <scope>NUCLEOTIDE SEQUENCE</scope>
    <source>
        <strain evidence="10">ATCC 64411 / 73-15</strain>
    </source>
</reference>
<evidence type="ECO:0000313" key="11">
    <source>
        <dbReference type="Proteomes" id="UP000011715"/>
    </source>
</evidence>
<evidence type="ECO:0000256" key="4">
    <source>
        <dbReference type="ARBA" id="ARBA00023125"/>
    </source>
</evidence>
<dbReference type="GO" id="GO:0005634">
    <property type="term" value="C:nucleus"/>
    <property type="evidence" value="ECO:0007669"/>
    <property type="project" value="UniProtKB-SubCell"/>
</dbReference>
<keyword evidence="3" id="KW-0805">Transcription regulation</keyword>
<reference evidence="11" key="1">
    <citation type="submission" date="2010-05" db="EMBL/GenBank/DDBJ databases">
        <title>The genome sequence of Magnaporthe poae strain ATCC 64411.</title>
        <authorList>
            <person name="Ma L.-J."/>
            <person name="Dead R."/>
            <person name="Young S."/>
            <person name="Zeng Q."/>
            <person name="Koehrsen M."/>
            <person name="Alvarado L."/>
            <person name="Berlin A."/>
            <person name="Chapman S.B."/>
            <person name="Chen Z."/>
            <person name="Freedman E."/>
            <person name="Gellesch M."/>
            <person name="Goldberg J."/>
            <person name="Griggs A."/>
            <person name="Gujja S."/>
            <person name="Heilman E.R."/>
            <person name="Heiman D."/>
            <person name="Hepburn T."/>
            <person name="Howarth C."/>
            <person name="Jen D."/>
            <person name="Larson L."/>
            <person name="Mehta T."/>
            <person name="Neiman D."/>
            <person name="Pearson M."/>
            <person name="Roberts A."/>
            <person name="Saif S."/>
            <person name="Shea T."/>
            <person name="Shenoy N."/>
            <person name="Sisk P."/>
            <person name="Stolte C."/>
            <person name="Sykes S."/>
            <person name="Walk T."/>
            <person name="White J."/>
            <person name="Yandava C."/>
            <person name="Haas B."/>
            <person name="Nusbaum C."/>
            <person name="Birren B."/>
        </authorList>
    </citation>
    <scope>NUCLEOTIDE SEQUENCE [LARGE SCALE GENOMIC DNA]</scope>
    <source>
        <strain evidence="11">ATCC 64411 / 73-15</strain>
    </source>
</reference>
<proteinExistence type="predicted"/>
<feature type="compositionally biased region" description="Gly residues" evidence="7">
    <location>
        <begin position="730"/>
        <end position="743"/>
    </location>
</feature>
<gene>
    <name evidence="9" type="ORF">MAPG_00999</name>
</gene>
<keyword evidence="6" id="KW-0539">Nucleus</keyword>
<feature type="compositionally biased region" description="Acidic residues" evidence="7">
    <location>
        <begin position="570"/>
        <end position="579"/>
    </location>
</feature>
<evidence type="ECO:0000256" key="3">
    <source>
        <dbReference type="ARBA" id="ARBA00023015"/>
    </source>
</evidence>
<evidence type="ECO:0000256" key="1">
    <source>
        <dbReference type="ARBA" id="ARBA00004123"/>
    </source>
</evidence>
<dbReference type="InterPro" id="IPR021858">
    <property type="entry name" value="Fun_TF"/>
</dbReference>
<dbReference type="PROSITE" id="PS50048">
    <property type="entry name" value="ZN2_CY6_FUNGAL_2"/>
    <property type="match status" value="1"/>
</dbReference>
<feature type="region of interest" description="Disordered" evidence="7">
    <location>
        <begin position="65"/>
        <end position="89"/>
    </location>
</feature>
<keyword evidence="2" id="KW-0862">Zinc</keyword>
<dbReference type="OMA" id="HWWLPND"/>
<evidence type="ECO:0000313" key="10">
    <source>
        <dbReference type="EnsemblFungi" id="MAPG_00999T0"/>
    </source>
</evidence>
<dbReference type="eggNOG" id="ENOG502QW5G">
    <property type="taxonomic scope" value="Eukaryota"/>
</dbReference>
<dbReference type="PANTHER" id="PTHR37534">
    <property type="entry name" value="TRANSCRIPTIONAL ACTIVATOR PROTEIN UGA3"/>
    <property type="match status" value="1"/>
</dbReference>
<dbReference type="VEuPathDB" id="FungiDB:MAPG_00999"/>
<dbReference type="GO" id="GO:0000981">
    <property type="term" value="F:DNA-binding transcription factor activity, RNA polymerase II-specific"/>
    <property type="evidence" value="ECO:0007669"/>
    <property type="project" value="InterPro"/>
</dbReference>
<organism evidence="10 11">
    <name type="scientific">Magnaporthiopsis poae (strain ATCC 64411 / 73-15)</name>
    <name type="common">Kentucky bluegrass fungus</name>
    <name type="synonym">Magnaporthe poae</name>
    <dbReference type="NCBI Taxonomy" id="644358"/>
    <lineage>
        <taxon>Eukaryota</taxon>
        <taxon>Fungi</taxon>
        <taxon>Dikarya</taxon>
        <taxon>Ascomycota</taxon>
        <taxon>Pezizomycotina</taxon>
        <taxon>Sordariomycetes</taxon>
        <taxon>Sordariomycetidae</taxon>
        <taxon>Magnaporthales</taxon>
        <taxon>Magnaporthaceae</taxon>
        <taxon>Magnaporthiopsis</taxon>
    </lineage>
</organism>
<keyword evidence="4" id="KW-0238">DNA-binding</keyword>
<dbReference type="GO" id="GO:0045944">
    <property type="term" value="P:positive regulation of transcription by RNA polymerase II"/>
    <property type="evidence" value="ECO:0007669"/>
    <property type="project" value="TreeGrafter"/>
</dbReference>
<feature type="domain" description="Zn(2)-C6 fungal-type" evidence="8">
    <location>
        <begin position="90"/>
        <end position="120"/>
    </location>
</feature>
<feature type="region of interest" description="Disordered" evidence="7">
    <location>
        <begin position="557"/>
        <end position="583"/>
    </location>
</feature>
<evidence type="ECO:0000256" key="2">
    <source>
        <dbReference type="ARBA" id="ARBA00022833"/>
    </source>
</evidence>
<feature type="region of interest" description="Disordered" evidence="7">
    <location>
        <begin position="15"/>
        <end position="43"/>
    </location>
</feature>
<evidence type="ECO:0000259" key="8">
    <source>
        <dbReference type="PROSITE" id="PS50048"/>
    </source>
</evidence>
<dbReference type="Gene3D" id="4.10.240.10">
    <property type="entry name" value="Zn(2)-C6 fungal-type DNA-binding domain"/>
    <property type="match status" value="1"/>
</dbReference>
<dbReference type="GO" id="GO:0000976">
    <property type="term" value="F:transcription cis-regulatory region binding"/>
    <property type="evidence" value="ECO:0007669"/>
    <property type="project" value="TreeGrafter"/>
</dbReference>
<reference evidence="9" key="3">
    <citation type="submission" date="2011-03" db="EMBL/GenBank/DDBJ databases">
        <title>Annotation of Magnaporthe poae ATCC 64411.</title>
        <authorList>
            <person name="Ma L.-J."/>
            <person name="Dead R."/>
            <person name="Young S.K."/>
            <person name="Zeng Q."/>
            <person name="Gargeya S."/>
            <person name="Fitzgerald M."/>
            <person name="Haas B."/>
            <person name="Abouelleil A."/>
            <person name="Alvarado L."/>
            <person name="Arachchi H.M."/>
            <person name="Berlin A."/>
            <person name="Brown A."/>
            <person name="Chapman S.B."/>
            <person name="Chen Z."/>
            <person name="Dunbar C."/>
            <person name="Freedman E."/>
            <person name="Gearin G."/>
            <person name="Gellesch M."/>
            <person name="Goldberg J."/>
            <person name="Griggs A."/>
            <person name="Gujja S."/>
            <person name="Heiman D."/>
            <person name="Howarth C."/>
            <person name="Larson L."/>
            <person name="Lui A."/>
            <person name="MacDonald P.J.P."/>
            <person name="Mehta T."/>
            <person name="Montmayeur A."/>
            <person name="Murphy C."/>
            <person name="Neiman D."/>
            <person name="Pearson M."/>
            <person name="Priest M."/>
            <person name="Roberts A."/>
            <person name="Saif S."/>
            <person name="Shea T."/>
            <person name="Shenoy N."/>
            <person name="Sisk P."/>
            <person name="Stolte C."/>
            <person name="Sykes S."/>
            <person name="Yandava C."/>
            <person name="Wortman J."/>
            <person name="Nusbaum C."/>
            <person name="Birren B."/>
        </authorList>
    </citation>
    <scope>NUCLEOTIDE SEQUENCE</scope>
    <source>
        <strain evidence="9">ATCC 64411</strain>
    </source>
</reference>
<evidence type="ECO:0000313" key="9">
    <source>
        <dbReference type="EMBL" id="KLU81919.1"/>
    </source>
</evidence>